<keyword evidence="2" id="KW-0812">Transmembrane</keyword>
<dbReference type="Gene3D" id="3.40.50.1240">
    <property type="entry name" value="Phosphoglycerate mutase-like"/>
    <property type="match status" value="1"/>
</dbReference>
<reference evidence="3" key="2">
    <citation type="submission" date="2000-06" db="EMBL/GenBank/DDBJ databases">
        <title>The sequence of BAC F13K23 from Arabidopsis thaliana chromosome 1.</title>
        <authorList>
            <person name="Liu S.X."/>
            <person name="Sakano H."/>
            <person name="Yu G."/>
            <person name="Lee J.M."/>
            <person name="Lenz C."/>
            <person name="Pham P."/>
            <person name="Toriumi M."/>
            <person name="Chin C."/>
            <person name="Chiou J."/>
            <person name="Choi E."/>
            <person name="Chung M."/>
            <person name="Gonzalez A."/>
            <person name="Howng B."/>
            <person name="Liu A."/>
            <person name="Vaysberg M."/>
            <person name="Altafi H."/>
            <person name="Brooks S."/>
            <person name="Buehler E."/>
            <person name="Chao Q."/>
            <person name="Conn L."/>
            <person name="Conway A.B."/>
            <person name="Hansen N.F."/>
            <person name="Johnson-Hopson C."/>
            <person name="Khan S."/>
            <person name="Kim C."/>
            <person name="Lam B."/>
            <person name="Miranda M."/>
            <person name="Nguyen M."/>
            <person name="Palm C.J."/>
            <person name="Shinn P."/>
            <person name="Southwick A."/>
            <person name="Davis R.W."/>
            <person name="Ecker J.R."/>
            <person name="Federspiel N.A."/>
            <person name="Theologis A."/>
        </authorList>
    </citation>
    <scope>NUCLEOTIDE SEQUENCE</scope>
</reference>
<dbReference type="PIR" id="A86262">
    <property type="entry name" value="A86262"/>
</dbReference>
<dbReference type="SMART" id="SM00855">
    <property type="entry name" value="PGAM"/>
    <property type="match status" value="1"/>
</dbReference>
<dbReference type="ExpressionAtlas" id="Q9LPW5">
    <property type="expression patterns" value="baseline and differential"/>
</dbReference>
<keyword evidence="2" id="KW-1133">Transmembrane helix</keyword>
<organism evidence="3">
    <name type="scientific">Arabidopsis thaliana</name>
    <name type="common">Mouse-ear cress</name>
    <dbReference type="NCBI Taxonomy" id="3702"/>
    <lineage>
        <taxon>Eukaryota</taxon>
        <taxon>Viridiplantae</taxon>
        <taxon>Streptophyta</taxon>
        <taxon>Embryophyta</taxon>
        <taxon>Tracheophyta</taxon>
        <taxon>Spermatophyta</taxon>
        <taxon>Magnoliopsida</taxon>
        <taxon>eudicotyledons</taxon>
        <taxon>Gunneridae</taxon>
        <taxon>Pentapetalae</taxon>
        <taxon>rosids</taxon>
        <taxon>malvids</taxon>
        <taxon>Brassicales</taxon>
        <taxon>Brassicaceae</taxon>
        <taxon>Camelineae</taxon>
        <taxon>Arabidopsis</taxon>
    </lineage>
</organism>
<accession>Q9LPW5</accession>
<dbReference type="EMBL" id="AC012187">
    <property type="protein sequence ID" value="AAF78490.1"/>
    <property type="molecule type" value="Genomic_DNA"/>
</dbReference>
<sequence length="567" mass="62431">MGSSQSSQLLDEEEEEEDEAESEGEEVEEEEDEAESELNNRRIELDNLLVKKVLEQEPEMLPCHASASPLSPQLSSLGTPRIGPSIKVWDPYNVLAPPPPSSPPLFSRISSAAEHDRSAVTEVYFISHGECDLNLRPDLIGGRCHVATLTPNGKRQARALAVFLNSEGVRFTSVFSSPLDRARSMAVSVCQEMNFPEEHLQVSDAVVEMSLGDWESCHRSEIYTPETLSLIERCQPDFSAPSGESLRQVEFRMVQFLNGTVSGLSEKLRSELLPSTQHTNSRGFSLATSIHRPILTRKKSGKSRFQVMNATGDHEGSEEIFSNHNDEQHLGDINIKSSSSQLSTCIGVFTHSLPIKCLLTGILGCSPVMTHKICVEDSSVTVLQHSWKTGWQPHHHQILLLSESSKTQRAGKLLQDLHKSFESAEEDQQACRLHAPATSLLTEEKETPMALFSSVSVSAFLLIVVSVQWTLVCSESTILASPAVLPYINAPDMSSFFPSPTKDWPIETATSPVPEPEAPGPSSGQLNGKISGRSMRLHPDISLVLAIVGICTFLCFNEPILVRFLHY</sequence>
<dbReference type="PANTHER" id="PTHR47927">
    <property type="entry name" value="PUTATIVE-RELATED"/>
    <property type="match status" value="1"/>
</dbReference>
<gene>
    <name evidence="3" type="primary">F13K23.10</name>
</gene>
<evidence type="ECO:0000256" key="1">
    <source>
        <dbReference type="SAM" id="MobiDB-lite"/>
    </source>
</evidence>
<evidence type="ECO:0000313" key="3">
    <source>
        <dbReference type="EMBL" id="AAF78490.1"/>
    </source>
</evidence>
<feature type="region of interest" description="Disordered" evidence="1">
    <location>
        <begin position="1"/>
        <end position="42"/>
    </location>
</feature>
<proteinExistence type="predicted"/>
<dbReference type="Pfam" id="PF00300">
    <property type="entry name" value="His_Phos_1"/>
    <property type="match status" value="1"/>
</dbReference>
<protein>
    <submittedName>
        <fullName evidence="3">F13K23.10 protein</fullName>
    </submittedName>
</protein>
<dbReference type="InterPro" id="IPR013078">
    <property type="entry name" value="His_Pase_superF_clade-1"/>
</dbReference>
<dbReference type="AlphaFoldDB" id="Q9LPW5"/>
<dbReference type="TAIR" id="AT1G12845"/>
<keyword evidence="2" id="KW-0472">Membrane</keyword>
<dbReference type="PANTHER" id="PTHR47927:SF3">
    <property type="entry name" value="FRUCTOSE-2,6-BISPHOSPHATASE"/>
    <property type="match status" value="1"/>
</dbReference>
<reference key="1">
    <citation type="journal article" date="2000" name="Nature">
        <title>Sequence and analysis of chromosome 1 of the plant Arabidopsis thaliana.</title>
        <authorList>
            <person name="Theologis A."/>
            <person name="Ecker J.R."/>
            <person name="Palm C.J."/>
            <person name="Federspiel N.A."/>
            <person name="Kaul S."/>
            <person name="White O."/>
            <person name="Alonso J."/>
            <person name="Altafi H."/>
            <person name="Araujo R."/>
            <person name="Bowman C.L."/>
            <person name="Brooks S.Y."/>
            <person name="Buehler E."/>
            <person name="Chan A."/>
            <person name="Chao Q."/>
            <person name="Chen H."/>
            <person name="Cheuk R.F."/>
            <person name="Chin C.W."/>
            <person name="Chung M.K."/>
            <person name="Conn L."/>
            <person name="Conway A.B."/>
            <person name="Conway A.R."/>
            <person name="Creasy T.H."/>
            <person name="Dewar K."/>
            <person name="Dunn P."/>
            <person name="Etgu P."/>
            <person name="Feldblyum T.V."/>
            <person name="Feng J."/>
            <person name="Fong B."/>
            <person name="Fujii C.Y."/>
            <person name="Gill J.E."/>
            <person name="Goldsmith A.D."/>
            <person name="Haas B."/>
            <person name="Hansen N.F."/>
            <person name="Hughes B."/>
            <person name="Huizar L."/>
            <person name="Hunter J.L."/>
            <person name="Jenkins J."/>
            <person name="Johnson-Hopson C."/>
            <person name="Khan S."/>
            <person name="Khaykin E."/>
            <person name="Kim C.J."/>
            <person name="Koo H.L."/>
            <person name="Kremenetskaia I."/>
            <person name="Kurtz D.B."/>
            <person name="Kwan A."/>
            <person name="Lam B."/>
            <person name="Langin-Hooper S."/>
            <person name="Lee A."/>
            <person name="Lee J.M."/>
            <person name="Lenz C.A."/>
            <person name="Li J.H."/>
            <person name="Li Y."/>
            <person name="Lin X."/>
            <person name="Liu S.X."/>
            <person name="Liu Z.A."/>
            <person name="Luros J.S."/>
            <person name="Maiti R."/>
            <person name="Marziali A."/>
            <person name="Militscher J."/>
            <person name="Miranda M."/>
            <person name="Nguyen M."/>
            <person name="Nierman W.C."/>
            <person name="Osborne B.I."/>
            <person name="Pai G."/>
            <person name="Peterson J."/>
            <person name="Pham P.K."/>
            <person name="Rizzo M."/>
            <person name="Rooney T."/>
            <person name="Rowley D."/>
            <person name="Sakano H."/>
            <person name="Salzberg S.L."/>
            <person name="Schwartz J.R."/>
            <person name="Shinn P."/>
            <person name="Southwick A.M."/>
            <person name="Sun H."/>
            <person name="Tallon L.J."/>
            <person name="Tambunga G."/>
            <person name="Toriumi M.J."/>
            <person name="Town C.D."/>
            <person name="Utterback T."/>
            <person name="Van Aken S."/>
            <person name="Vaysberg M."/>
            <person name="Vysotskaia V.S."/>
            <person name="Walker M."/>
            <person name="Wu D."/>
            <person name="Yu G."/>
            <person name="Fraser C.M."/>
            <person name="Venter J.C."/>
            <person name="Davis R.W."/>
        </authorList>
    </citation>
    <scope>NUCLEOTIDE SEQUENCE [LARGE SCALE GENOMIC DNA]</scope>
    <source>
        <strain>cv. Columbia</strain>
    </source>
</reference>
<name>Q9LPW5_ARATH</name>
<evidence type="ECO:0000256" key="2">
    <source>
        <dbReference type="SAM" id="Phobius"/>
    </source>
</evidence>
<dbReference type="SUPFAM" id="SSF53254">
    <property type="entry name" value="Phosphoglycerate mutase-like"/>
    <property type="match status" value="1"/>
</dbReference>
<feature type="transmembrane region" description="Helical" evidence="2">
    <location>
        <begin position="543"/>
        <end position="565"/>
    </location>
</feature>
<dbReference type="InterPro" id="IPR029033">
    <property type="entry name" value="His_PPase_superfam"/>
</dbReference>
<feature type="region of interest" description="Disordered" evidence="1">
    <location>
        <begin position="507"/>
        <end position="526"/>
    </location>
</feature>
<feature type="compositionally biased region" description="Acidic residues" evidence="1">
    <location>
        <begin position="10"/>
        <end position="36"/>
    </location>
</feature>
<dbReference type="CDD" id="cd07067">
    <property type="entry name" value="HP_PGM_like"/>
    <property type="match status" value="1"/>
</dbReference>